<evidence type="ECO:0000313" key="3">
    <source>
        <dbReference type="Proteomes" id="UP000278807"/>
    </source>
</evidence>
<accession>A0A0R3TL97</accession>
<keyword evidence="3" id="KW-1185">Reference proteome</keyword>
<evidence type="ECO:0000313" key="4">
    <source>
        <dbReference type="WBParaSite" id="HNAJ_0000800201-mRNA-1"/>
    </source>
</evidence>
<organism evidence="4">
    <name type="scientific">Rodentolepis nana</name>
    <name type="common">Dwarf tapeworm</name>
    <name type="synonym">Hymenolepis nana</name>
    <dbReference type="NCBI Taxonomy" id="102285"/>
    <lineage>
        <taxon>Eukaryota</taxon>
        <taxon>Metazoa</taxon>
        <taxon>Spiralia</taxon>
        <taxon>Lophotrochozoa</taxon>
        <taxon>Platyhelminthes</taxon>
        <taxon>Cestoda</taxon>
        <taxon>Eucestoda</taxon>
        <taxon>Cyclophyllidea</taxon>
        <taxon>Hymenolepididae</taxon>
        <taxon>Rodentolepis</taxon>
    </lineage>
</organism>
<evidence type="ECO:0000313" key="2">
    <source>
        <dbReference type="EMBL" id="VDO03858.1"/>
    </source>
</evidence>
<reference evidence="2 3" key="2">
    <citation type="submission" date="2018-11" db="EMBL/GenBank/DDBJ databases">
        <authorList>
            <consortium name="Pathogen Informatics"/>
        </authorList>
    </citation>
    <scope>NUCLEOTIDE SEQUENCE [LARGE SCALE GENOMIC DNA]</scope>
</reference>
<dbReference type="WBParaSite" id="HNAJ_0000800201-mRNA-1">
    <property type="protein sequence ID" value="HNAJ_0000800201-mRNA-1"/>
    <property type="gene ID" value="HNAJ_0000800201"/>
</dbReference>
<proteinExistence type="predicted"/>
<gene>
    <name evidence="2" type="ORF">HNAJ_LOCUS7998</name>
</gene>
<feature type="region of interest" description="Disordered" evidence="1">
    <location>
        <begin position="136"/>
        <end position="199"/>
    </location>
</feature>
<evidence type="ECO:0000256" key="1">
    <source>
        <dbReference type="SAM" id="MobiDB-lite"/>
    </source>
</evidence>
<sequence length="199" mass="23231">MEENLLELINNISTFLTYGLDVDDKFAVDKKRLFTEVHSLRLLTQECLESLSKDCINENEAYVDYFRLVKKWYWHLLLLITYINYTPCVDRSDKSAYIRHLGEELLSSISEINYMDVIDPSERFVVLVGGTLNKKMENNSQGSTEQQAPKDSDPSARFHPSSNFGQRTSNNHSNFQRPNRSWNNRQGNNKMNRSGQRWP</sequence>
<dbReference type="AlphaFoldDB" id="A0A0R3TL97"/>
<reference evidence="4" key="1">
    <citation type="submission" date="2017-02" db="UniProtKB">
        <authorList>
            <consortium name="WormBaseParasite"/>
        </authorList>
    </citation>
    <scope>IDENTIFICATION</scope>
</reference>
<name>A0A0R3TL97_RODNA</name>
<protein>
    <submittedName>
        <fullName evidence="4">Exosome complex component RRP42</fullName>
    </submittedName>
</protein>
<feature type="compositionally biased region" description="Polar residues" evidence="1">
    <location>
        <begin position="138"/>
        <end position="147"/>
    </location>
</feature>
<dbReference type="Proteomes" id="UP000278807">
    <property type="component" value="Unassembled WGS sequence"/>
</dbReference>
<feature type="compositionally biased region" description="Polar residues" evidence="1">
    <location>
        <begin position="160"/>
        <end position="199"/>
    </location>
</feature>
<dbReference type="EMBL" id="UZAE01012169">
    <property type="protein sequence ID" value="VDO03858.1"/>
    <property type="molecule type" value="Genomic_DNA"/>
</dbReference>